<gene>
    <name evidence="4" type="ORF">ERUC_LOCUS4191</name>
</gene>
<proteinExistence type="inferred from homology"/>
<keyword evidence="2" id="KW-0430">Lectin</keyword>
<dbReference type="Proteomes" id="UP001642260">
    <property type="component" value="Unassembled WGS sequence"/>
</dbReference>
<dbReference type="GO" id="GO:0030246">
    <property type="term" value="F:carbohydrate binding"/>
    <property type="evidence" value="ECO:0007669"/>
    <property type="project" value="UniProtKB-KW"/>
</dbReference>
<dbReference type="SUPFAM" id="SSF49899">
    <property type="entry name" value="Concanavalin A-like lectins/glucanases"/>
    <property type="match status" value="1"/>
</dbReference>
<protein>
    <recommendedName>
        <fullName evidence="3">Legume lectin domain-containing protein</fullName>
    </recommendedName>
</protein>
<dbReference type="InterPro" id="IPR013320">
    <property type="entry name" value="ConA-like_dom_sf"/>
</dbReference>
<evidence type="ECO:0000313" key="4">
    <source>
        <dbReference type="EMBL" id="CAH8306064.1"/>
    </source>
</evidence>
<reference evidence="4 5" key="1">
    <citation type="submission" date="2022-03" db="EMBL/GenBank/DDBJ databases">
        <authorList>
            <person name="Macdonald S."/>
            <person name="Ahmed S."/>
            <person name="Newling K."/>
        </authorList>
    </citation>
    <scope>NUCLEOTIDE SEQUENCE [LARGE SCALE GENOMIC DNA]</scope>
</reference>
<sequence length="113" mass="12596">MMISVHVMLLVSAQDGYQFVQYDFREANLYLDGMANTKDGPLHLTNDTKARTGHAMLKTPLNFTSTSPSSFSFSTEFVFVIFSLAEPPSYGQGMAFVVASTIDLMRRALQFQV</sequence>
<comment type="caution">
    <text evidence="4">The sequence shown here is derived from an EMBL/GenBank/DDBJ whole genome shotgun (WGS) entry which is preliminary data.</text>
</comment>
<feature type="domain" description="Legume lectin" evidence="3">
    <location>
        <begin position="18"/>
        <end position="103"/>
    </location>
</feature>
<evidence type="ECO:0000256" key="1">
    <source>
        <dbReference type="ARBA" id="ARBA00007606"/>
    </source>
</evidence>
<organism evidence="4 5">
    <name type="scientific">Eruca vesicaria subsp. sativa</name>
    <name type="common">Garden rocket</name>
    <name type="synonym">Eruca sativa</name>
    <dbReference type="NCBI Taxonomy" id="29727"/>
    <lineage>
        <taxon>Eukaryota</taxon>
        <taxon>Viridiplantae</taxon>
        <taxon>Streptophyta</taxon>
        <taxon>Embryophyta</taxon>
        <taxon>Tracheophyta</taxon>
        <taxon>Spermatophyta</taxon>
        <taxon>Magnoliopsida</taxon>
        <taxon>eudicotyledons</taxon>
        <taxon>Gunneridae</taxon>
        <taxon>Pentapetalae</taxon>
        <taxon>rosids</taxon>
        <taxon>malvids</taxon>
        <taxon>Brassicales</taxon>
        <taxon>Brassicaceae</taxon>
        <taxon>Brassiceae</taxon>
        <taxon>Eruca</taxon>
    </lineage>
</organism>
<dbReference type="Pfam" id="PF00139">
    <property type="entry name" value="Lectin_legB"/>
    <property type="match status" value="1"/>
</dbReference>
<name>A0ABC8J4H5_ERUVS</name>
<dbReference type="InterPro" id="IPR001220">
    <property type="entry name" value="Legume_lectin_dom"/>
</dbReference>
<dbReference type="PANTHER" id="PTHR32401:SF51">
    <property type="entry name" value="NON-SPECIFIC SERINE_THREONINE PROTEIN KINASE"/>
    <property type="match status" value="1"/>
</dbReference>
<keyword evidence="5" id="KW-1185">Reference proteome</keyword>
<evidence type="ECO:0000259" key="3">
    <source>
        <dbReference type="Pfam" id="PF00139"/>
    </source>
</evidence>
<dbReference type="EMBL" id="CAKOAT010063488">
    <property type="protein sequence ID" value="CAH8306064.1"/>
    <property type="molecule type" value="Genomic_DNA"/>
</dbReference>
<evidence type="ECO:0000256" key="2">
    <source>
        <dbReference type="ARBA" id="ARBA00022734"/>
    </source>
</evidence>
<dbReference type="AlphaFoldDB" id="A0ABC8J4H5"/>
<evidence type="ECO:0000313" key="5">
    <source>
        <dbReference type="Proteomes" id="UP001642260"/>
    </source>
</evidence>
<comment type="similarity">
    <text evidence="1">Belongs to the leguminous lectin family.</text>
</comment>
<dbReference type="InterPro" id="IPR050258">
    <property type="entry name" value="Leguminous_Lectin"/>
</dbReference>
<dbReference type="Gene3D" id="2.60.120.200">
    <property type="match status" value="1"/>
</dbReference>
<dbReference type="PANTHER" id="PTHR32401">
    <property type="entry name" value="CONCANAVALIN A-LIKE LECTIN FAMILY PROTEIN"/>
    <property type="match status" value="1"/>
</dbReference>
<accession>A0ABC8J4H5</accession>